<dbReference type="STRING" id="71139.A0A059DFT3"/>
<gene>
    <name evidence="5" type="ORF">EUGRSUZ_A01420</name>
</gene>
<name>A0A059DFT3_EUCGR</name>
<reference evidence="5" key="1">
    <citation type="submission" date="2013-07" db="EMBL/GenBank/DDBJ databases">
        <title>The genome of Eucalyptus grandis.</title>
        <authorList>
            <person name="Schmutz J."/>
            <person name="Hayes R."/>
            <person name="Myburg A."/>
            <person name="Tuskan G."/>
            <person name="Grattapaglia D."/>
            <person name="Rokhsar D.S."/>
        </authorList>
    </citation>
    <scope>NUCLEOTIDE SEQUENCE</scope>
    <source>
        <tissue evidence="5">Leaf extractions</tissue>
    </source>
</reference>
<sequence length="140" mass="16438">MGSGDKLFFHLHLPYHQQQQQQQQARQHEHDVPKGCLAVMVGQGEEERRRFVIPVMYVNHPRFVQLLKEAEEEFGFEQKGPITIPCQVEEFRSVQESIDRESSLHHHHHHHPSSHGSGHGHGHHHHHHHHAWCFRVLCIS</sequence>
<evidence type="ECO:0000256" key="1">
    <source>
        <dbReference type="ARBA" id="ARBA00006974"/>
    </source>
</evidence>
<keyword evidence="3" id="KW-0341">Growth regulation</keyword>
<keyword evidence="2" id="KW-0217">Developmental protein</keyword>
<dbReference type="OMA" id="EECELHH"/>
<dbReference type="InParanoid" id="A0A059DFT3"/>
<evidence type="ECO:0000256" key="4">
    <source>
        <dbReference type="SAM" id="MobiDB-lite"/>
    </source>
</evidence>
<dbReference type="PANTHER" id="PTHR31374">
    <property type="entry name" value="AUXIN-INDUCED PROTEIN-LIKE-RELATED"/>
    <property type="match status" value="1"/>
</dbReference>
<accession>A0A059DFT3</accession>
<dbReference type="Gramene" id="KCW89095">
    <property type="protein sequence ID" value="KCW89095"/>
    <property type="gene ID" value="EUGRSUZ_A01420"/>
</dbReference>
<dbReference type="InterPro" id="IPR003676">
    <property type="entry name" value="SAUR_fam"/>
</dbReference>
<evidence type="ECO:0008006" key="6">
    <source>
        <dbReference type="Google" id="ProtNLM"/>
    </source>
</evidence>
<dbReference type="PANTHER" id="PTHR31374:SF213">
    <property type="entry name" value="SAUR FAMILY PROTEIN"/>
    <property type="match status" value="1"/>
</dbReference>
<evidence type="ECO:0000313" key="5">
    <source>
        <dbReference type="EMBL" id="KCW89095.1"/>
    </source>
</evidence>
<dbReference type="FunCoup" id="A0A059DFT3">
    <property type="interactions" value="377"/>
</dbReference>
<protein>
    <recommendedName>
        <fullName evidence="6">Auxin-responsive family protein</fullName>
    </recommendedName>
</protein>
<comment type="similarity">
    <text evidence="1">Belongs to the ARG7 family.</text>
</comment>
<dbReference type="AlphaFoldDB" id="A0A059DFT3"/>
<dbReference type="GO" id="GO:0009733">
    <property type="term" value="P:response to auxin"/>
    <property type="evidence" value="ECO:0007669"/>
    <property type="project" value="InterPro"/>
</dbReference>
<evidence type="ECO:0000256" key="3">
    <source>
        <dbReference type="ARBA" id="ARBA00022604"/>
    </source>
</evidence>
<organism evidence="5">
    <name type="scientific">Eucalyptus grandis</name>
    <name type="common">Flooded gum</name>
    <dbReference type="NCBI Taxonomy" id="71139"/>
    <lineage>
        <taxon>Eukaryota</taxon>
        <taxon>Viridiplantae</taxon>
        <taxon>Streptophyta</taxon>
        <taxon>Embryophyta</taxon>
        <taxon>Tracheophyta</taxon>
        <taxon>Spermatophyta</taxon>
        <taxon>Magnoliopsida</taxon>
        <taxon>eudicotyledons</taxon>
        <taxon>Gunneridae</taxon>
        <taxon>Pentapetalae</taxon>
        <taxon>rosids</taxon>
        <taxon>malvids</taxon>
        <taxon>Myrtales</taxon>
        <taxon>Myrtaceae</taxon>
        <taxon>Myrtoideae</taxon>
        <taxon>Eucalypteae</taxon>
        <taxon>Eucalyptus</taxon>
    </lineage>
</organism>
<proteinExistence type="inferred from homology"/>
<evidence type="ECO:0000256" key="2">
    <source>
        <dbReference type="ARBA" id="ARBA00022473"/>
    </source>
</evidence>
<dbReference type="Pfam" id="PF02519">
    <property type="entry name" value="Auxin_inducible"/>
    <property type="match status" value="1"/>
</dbReference>
<feature type="region of interest" description="Disordered" evidence="4">
    <location>
        <begin position="97"/>
        <end position="125"/>
    </location>
</feature>
<dbReference type="EMBL" id="KK198753">
    <property type="protein sequence ID" value="KCW89095.1"/>
    <property type="molecule type" value="Genomic_DNA"/>
</dbReference>
<feature type="compositionally biased region" description="Basic residues" evidence="4">
    <location>
        <begin position="105"/>
        <end position="125"/>
    </location>
</feature>
<dbReference type="eggNOG" id="ENOG502S2B3">
    <property type="taxonomic scope" value="Eukaryota"/>
</dbReference>